<dbReference type="InterPro" id="IPR047872">
    <property type="entry name" value="EFG_IV"/>
</dbReference>
<evidence type="ECO:0000256" key="6">
    <source>
        <dbReference type="ARBA" id="ARBA00023134"/>
    </source>
</evidence>
<dbReference type="Proteomes" id="UP000175744">
    <property type="component" value="Unassembled WGS sequence"/>
</dbReference>
<evidence type="ECO:0000259" key="8">
    <source>
        <dbReference type="PROSITE" id="PS51722"/>
    </source>
</evidence>
<dbReference type="NCBIfam" id="NF009891">
    <property type="entry name" value="PRK13351.1-1"/>
    <property type="match status" value="1"/>
</dbReference>
<dbReference type="InterPro" id="IPR020568">
    <property type="entry name" value="Ribosomal_Su5_D2-typ_SF"/>
</dbReference>
<reference evidence="9 10" key="1">
    <citation type="submission" date="2016-06" db="EMBL/GenBank/DDBJ databases">
        <title>Genome sequence of Clostridium acetireducens DSM 10703.</title>
        <authorList>
            <person name="Poehlein A."/>
            <person name="Fluechter S."/>
            <person name="Duerre P."/>
            <person name="Daniel R."/>
        </authorList>
    </citation>
    <scope>NUCLEOTIDE SEQUENCE [LARGE SCALE GENOMIC DNA]</scope>
    <source>
        <strain evidence="9 10">DSM 10703</strain>
    </source>
</reference>
<dbReference type="InterPro" id="IPR009022">
    <property type="entry name" value="EFG_III"/>
</dbReference>
<organism evidence="9 10">
    <name type="scientific">Clostridium acetireducens DSM 10703</name>
    <dbReference type="NCBI Taxonomy" id="1121290"/>
    <lineage>
        <taxon>Bacteria</taxon>
        <taxon>Bacillati</taxon>
        <taxon>Bacillota</taxon>
        <taxon>Clostridia</taxon>
        <taxon>Eubacteriales</taxon>
        <taxon>Clostridiaceae</taxon>
        <taxon>Clostridium</taxon>
    </lineage>
</organism>
<dbReference type="InterPro" id="IPR031157">
    <property type="entry name" value="G_TR_CS"/>
</dbReference>
<evidence type="ECO:0000256" key="2">
    <source>
        <dbReference type="ARBA" id="ARBA00017872"/>
    </source>
</evidence>
<dbReference type="Gene3D" id="3.30.70.240">
    <property type="match status" value="1"/>
</dbReference>
<dbReference type="GO" id="GO:0003924">
    <property type="term" value="F:GTPase activity"/>
    <property type="evidence" value="ECO:0007669"/>
    <property type="project" value="InterPro"/>
</dbReference>
<dbReference type="CDD" id="cd04170">
    <property type="entry name" value="EF-G_bact"/>
    <property type="match status" value="1"/>
</dbReference>
<dbReference type="Pfam" id="PF03764">
    <property type="entry name" value="EFG_IV"/>
    <property type="match status" value="1"/>
</dbReference>
<dbReference type="GO" id="GO:0005525">
    <property type="term" value="F:GTP binding"/>
    <property type="evidence" value="ECO:0007669"/>
    <property type="project" value="UniProtKB-UniRule"/>
</dbReference>
<dbReference type="Gene3D" id="3.30.70.870">
    <property type="entry name" value="Elongation Factor G (Translational Gtpase), domain 3"/>
    <property type="match status" value="1"/>
</dbReference>
<dbReference type="Gene3D" id="2.40.30.10">
    <property type="entry name" value="Translation factors"/>
    <property type="match status" value="1"/>
</dbReference>
<dbReference type="OrthoDB" id="9804431at2"/>
<dbReference type="InterPro" id="IPR041095">
    <property type="entry name" value="EFG_II"/>
</dbReference>
<dbReference type="InterPro" id="IPR000640">
    <property type="entry name" value="EFG_V-like"/>
</dbReference>
<dbReference type="InterPro" id="IPR014721">
    <property type="entry name" value="Ribsml_uS5_D2-typ_fold_subgr"/>
</dbReference>
<dbReference type="SUPFAM" id="SSF50447">
    <property type="entry name" value="Translation proteins"/>
    <property type="match status" value="1"/>
</dbReference>
<dbReference type="CDD" id="cd03713">
    <property type="entry name" value="EFG_mtEFG_C"/>
    <property type="match status" value="1"/>
</dbReference>
<dbReference type="InterPro" id="IPR005517">
    <property type="entry name" value="Transl_elong_EFG/EF2_IV"/>
</dbReference>
<evidence type="ECO:0000313" key="9">
    <source>
        <dbReference type="EMBL" id="OFI06932.1"/>
    </source>
</evidence>
<dbReference type="AlphaFoldDB" id="A0A1E8F1B1"/>
<dbReference type="Gene3D" id="3.30.230.10">
    <property type="match status" value="1"/>
</dbReference>
<dbReference type="Pfam" id="PF00679">
    <property type="entry name" value="EFG_C"/>
    <property type="match status" value="1"/>
</dbReference>
<dbReference type="GO" id="GO:0032790">
    <property type="term" value="P:ribosome disassembly"/>
    <property type="evidence" value="ECO:0007669"/>
    <property type="project" value="TreeGrafter"/>
</dbReference>
<dbReference type="STRING" id="1121290.CLAOCE_07260"/>
<dbReference type="PROSITE" id="PS00301">
    <property type="entry name" value="G_TR_1"/>
    <property type="match status" value="1"/>
</dbReference>
<dbReference type="Gene3D" id="3.40.50.300">
    <property type="entry name" value="P-loop containing nucleotide triphosphate hydrolases"/>
    <property type="match status" value="1"/>
</dbReference>
<dbReference type="PANTHER" id="PTHR43261:SF6">
    <property type="entry name" value="ELONGATION FACTOR G-LIKE PROTEIN"/>
    <property type="match status" value="1"/>
</dbReference>
<keyword evidence="4 9" id="KW-0251">Elongation factor</keyword>
<dbReference type="PATRIC" id="fig|1121290.3.peg.737"/>
<evidence type="ECO:0000313" key="10">
    <source>
        <dbReference type="Proteomes" id="UP000175744"/>
    </source>
</evidence>
<dbReference type="FunFam" id="3.30.70.240:FF:000001">
    <property type="entry name" value="Elongation factor G"/>
    <property type="match status" value="1"/>
</dbReference>
<evidence type="ECO:0000256" key="3">
    <source>
        <dbReference type="ARBA" id="ARBA00022741"/>
    </source>
</evidence>
<dbReference type="InterPro" id="IPR004540">
    <property type="entry name" value="Transl_elong_EFG/EF2"/>
</dbReference>
<name>A0A1E8F1B1_9CLOT</name>
<dbReference type="EMBL" id="LZFO01000007">
    <property type="protein sequence ID" value="OFI06932.1"/>
    <property type="molecule type" value="Genomic_DNA"/>
</dbReference>
<dbReference type="InterPro" id="IPR035649">
    <property type="entry name" value="EFG_V"/>
</dbReference>
<gene>
    <name evidence="9" type="primary">fus</name>
    <name evidence="9" type="ORF">CLOACE_07260</name>
</gene>
<dbReference type="Pfam" id="PF22042">
    <property type="entry name" value="EF-G_D2"/>
    <property type="match status" value="1"/>
</dbReference>
<dbReference type="PRINTS" id="PR00315">
    <property type="entry name" value="ELONGATNFCT"/>
</dbReference>
<dbReference type="PROSITE" id="PS51722">
    <property type="entry name" value="G_TR_2"/>
    <property type="match status" value="1"/>
</dbReference>
<dbReference type="Pfam" id="PF00009">
    <property type="entry name" value="GTP_EFTU"/>
    <property type="match status" value="1"/>
</dbReference>
<keyword evidence="5" id="KW-0648">Protein biosynthesis</keyword>
<dbReference type="SUPFAM" id="SSF52540">
    <property type="entry name" value="P-loop containing nucleoside triphosphate hydrolases"/>
    <property type="match status" value="1"/>
</dbReference>
<dbReference type="NCBIfam" id="TIGR00484">
    <property type="entry name" value="EF-G"/>
    <property type="match status" value="1"/>
</dbReference>
<proteinExistence type="inferred from homology"/>
<dbReference type="NCBIfam" id="NF009381">
    <property type="entry name" value="PRK12740.1-5"/>
    <property type="match status" value="1"/>
</dbReference>
<dbReference type="CDD" id="cd01434">
    <property type="entry name" value="EFG_mtEFG1_IV"/>
    <property type="match status" value="1"/>
</dbReference>
<dbReference type="GO" id="GO:0003746">
    <property type="term" value="F:translation elongation factor activity"/>
    <property type="evidence" value="ECO:0007669"/>
    <property type="project" value="UniProtKB-UniRule"/>
</dbReference>
<dbReference type="FunFam" id="3.30.230.10:FF:000003">
    <property type="entry name" value="Elongation factor G"/>
    <property type="match status" value="1"/>
</dbReference>
<accession>A0A1E8F1B1</accession>
<keyword evidence="6" id="KW-0342">GTP-binding</keyword>
<evidence type="ECO:0000256" key="7">
    <source>
        <dbReference type="NCBIfam" id="TIGR00484"/>
    </source>
</evidence>
<dbReference type="CDD" id="cd16262">
    <property type="entry name" value="EFG_III"/>
    <property type="match status" value="1"/>
</dbReference>
<dbReference type="Pfam" id="PF14492">
    <property type="entry name" value="EFG_III"/>
    <property type="match status" value="1"/>
</dbReference>
<dbReference type="CDD" id="cd04088">
    <property type="entry name" value="EFG_mtEFG_II"/>
    <property type="match status" value="1"/>
</dbReference>
<comment type="caution">
    <text evidence="9">The sequence shown here is derived from an EMBL/GenBank/DDBJ whole genome shotgun (WGS) entry which is preliminary data.</text>
</comment>
<keyword evidence="10" id="KW-1185">Reference proteome</keyword>
<comment type="similarity">
    <text evidence="1">Belongs to the TRAFAC class translation factor GTPase superfamily. Classic translation factor GTPase family. EF-G/EF-2 subfamily.</text>
</comment>
<dbReference type="SMART" id="SM00838">
    <property type="entry name" value="EFG_C"/>
    <property type="match status" value="1"/>
</dbReference>
<dbReference type="PANTHER" id="PTHR43261">
    <property type="entry name" value="TRANSLATION ELONGATION FACTOR G-RELATED"/>
    <property type="match status" value="1"/>
</dbReference>
<sequence>MKSYRTENIRNVSIIGHSGSGKTTLIESILYYTKNIDRMGKIEEGNTISDYNIEEKNRGISISTSIVPCEWNNVKVNFIDTPGYFDFIGETLEGIKASDISMIVVSSVSGMQVGVEKDWDYVNKYKLPRAFYINKLDRDNSKFKKTLESLKEYFGMSIVPVQYPIGEGENFKGVINVISRKARIFNPDKNIMEEADIPENLVSKVDECNNMIVEAVAENDEILLEKYFDEGKLSNEEIYSGLIKGCSSGDICPVMCGSALTGIGMQTLMEDIVECFPSPNLTEGIKAKYKDEEYINVKIDENEPFSAFVFKTIVDPFVGKLSLFKVISGKIKEDSLVYNANKNKNEKISSILFLRGKEQIKTSEIIAGDIGAVAKLQYTSTGDTLTDNSRCLEFQPIEFPEPMMPMAIIAKSNNDEDKISTGINKILQEDITLKVSRDIENAETIIWGIGETHIDVLASKLKNKFGIEVILETPKVPYRETIKKSIEVQGKYKKQSGGHGQYGDVKIRFEPRLDGDDLEFIDKIVGGVVPKQYIPSVEKGLIESMKKGVLAGYPVIRLKATLYDGSYHSVDSSDMAFKVAASMAYKKGLNMSEPVLLEPIMHVEVLSPEEYMGDIIGDINKKRGRVLGMIPEGKIQKVICEIPQAEIFNYTNDLKSITQGRGTFSMKFEKYEEVPDLEAEKIINSAKEVNKTI</sequence>
<dbReference type="SUPFAM" id="SSF54211">
    <property type="entry name" value="Ribosomal protein S5 domain 2-like"/>
    <property type="match status" value="1"/>
</dbReference>
<evidence type="ECO:0000256" key="4">
    <source>
        <dbReference type="ARBA" id="ARBA00022768"/>
    </source>
</evidence>
<dbReference type="InterPro" id="IPR009000">
    <property type="entry name" value="Transl_B-barrel_sf"/>
</dbReference>
<dbReference type="SMART" id="SM00889">
    <property type="entry name" value="EFG_IV"/>
    <property type="match status" value="1"/>
</dbReference>
<keyword evidence="3" id="KW-0547">Nucleotide-binding</keyword>
<dbReference type="SUPFAM" id="SSF54980">
    <property type="entry name" value="EF-G C-terminal domain-like"/>
    <property type="match status" value="2"/>
</dbReference>
<evidence type="ECO:0000256" key="1">
    <source>
        <dbReference type="ARBA" id="ARBA00005870"/>
    </source>
</evidence>
<dbReference type="RefSeq" id="WP_070109682.1">
    <property type="nucleotide sequence ID" value="NZ_LZFO01000007.1"/>
</dbReference>
<dbReference type="InterPro" id="IPR005225">
    <property type="entry name" value="Small_GTP-bd"/>
</dbReference>
<evidence type="ECO:0000256" key="5">
    <source>
        <dbReference type="ARBA" id="ARBA00022917"/>
    </source>
</evidence>
<dbReference type="NCBIfam" id="TIGR00231">
    <property type="entry name" value="small_GTP"/>
    <property type="match status" value="1"/>
</dbReference>
<protein>
    <recommendedName>
        <fullName evidence="2 7">Elongation factor G</fullName>
    </recommendedName>
</protein>
<dbReference type="InterPro" id="IPR027417">
    <property type="entry name" value="P-loop_NTPase"/>
</dbReference>
<dbReference type="InterPro" id="IPR035647">
    <property type="entry name" value="EFG_III/V"/>
</dbReference>
<dbReference type="NCBIfam" id="NF009379">
    <property type="entry name" value="PRK12740.1-3"/>
    <property type="match status" value="1"/>
</dbReference>
<dbReference type="InterPro" id="IPR000795">
    <property type="entry name" value="T_Tr_GTP-bd_dom"/>
</dbReference>
<dbReference type="InterPro" id="IPR053905">
    <property type="entry name" value="EF-G-like_DII"/>
</dbReference>
<feature type="domain" description="Tr-type G" evidence="8">
    <location>
        <begin position="7"/>
        <end position="280"/>
    </location>
</feature>